<evidence type="ECO:0000259" key="1">
    <source>
        <dbReference type="Pfam" id="PF01370"/>
    </source>
</evidence>
<dbReference type="Gene3D" id="3.40.50.720">
    <property type="entry name" value="NAD(P)-binding Rossmann-like Domain"/>
    <property type="match status" value="1"/>
</dbReference>
<gene>
    <name evidence="2" type="ORF">ISU07_21510</name>
</gene>
<feature type="domain" description="NAD-dependent epimerase/dehydratase" evidence="1">
    <location>
        <begin position="164"/>
        <end position="274"/>
    </location>
</feature>
<dbReference type="InterPro" id="IPR001509">
    <property type="entry name" value="Epimerase_deHydtase"/>
</dbReference>
<dbReference type="PANTHER" id="PTHR43245">
    <property type="entry name" value="BIFUNCTIONAL POLYMYXIN RESISTANCE PROTEIN ARNA"/>
    <property type="match status" value="1"/>
</dbReference>
<accession>A0A930YG82</accession>
<organism evidence="2 3">
    <name type="scientific">Nocardioides islandensis</name>
    <dbReference type="NCBI Taxonomy" id="433663"/>
    <lineage>
        <taxon>Bacteria</taxon>
        <taxon>Bacillati</taxon>
        <taxon>Actinomycetota</taxon>
        <taxon>Actinomycetes</taxon>
        <taxon>Propionibacteriales</taxon>
        <taxon>Nocardioidaceae</taxon>
        <taxon>Nocardioides</taxon>
    </lineage>
</organism>
<evidence type="ECO:0000313" key="2">
    <source>
        <dbReference type="EMBL" id="MBF4765717.1"/>
    </source>
</evidence>
<dbReference type="RefSeq" id="WP_194708902.1">
    <property type="nucleotide sequence ID" value="NZ_JADKPN010000018.1"/>
</dbReference>
<dbReference type="Pfam" id="PF01370">
    <property type="entry name" value="Epimerase"/>
    <property type="match status" value="2"/>
</dbReference>
<dbReference type="InterPro" id="IPR050177">
    <property type="entry name" value="Lipid_A_modif_metabolic_enz"/>
</dbReference>
<dbReference type="Proteomes" id="UP000640489">
    <property type="component" value="Unassembled WGS sequence"/>
</dbReference>
<dbReference type="PRINTS" id="PR01713">
    <property type="entry name" value="NUCEPIMERASE"/>
</dbReference>
<dbReference type="AlphaFoldDB" id="A0A930YG82"/>
<comment type="caution">
    <text evidence="2">The sequence shown here is derived from an EMBL/GenBank/DDBJ whole genome shotgun (WGS) entry which is preliminary data.</text>
</comment>
<reference evidence="2" key="1">
    <citation type="submission" date="2020-11" db="EMBL/GenBank/DDBJ databases">
        <title>Nocardioides sp. nov., isolated from Soil of Cynanchum wilfordii Hemsley rhizosphere.</title>
        <authorList>
            <person name="Lee J.-S."/>
            <person name="Suh M.K."/>
            <person name="Kim J.-S."/>
        </authorList>
    </citation>
    <scope>NUCLEOTIDE SEQUENCE</scope>
    <source>
        <strain evidence="2">KCTC 19275</strain>
    </source>
</reference>
<name>A0A930YG82_9ACTN</name>
<dbReference type="PANTHER" id="PTHR43245:SF13">
    <property type="entry name" value="UDP-D-APIOSE_UDP-D-XYLOSE SYNTHASE 2"/>
    <property type="match status" value="1"/>
</dbReference>
<keyword evidence="3" id="KW-1185">Reference proteome</keyword>
<dbReference type="InterPro" id="IPR036291">
    <property type="entry name" value="NAD(P)-bd_dom_sf"/>
</dbReference>
<dbReference type="SUPFAM" id="SSF51735">
    <property type="entry name" value="NAD(P)-binding Rossmann-fold domains"/>
    <property type="match status" value="1"/>
</dbReference>
<evidence type="ECO:0000313" key="3">
    <source>
        <dbReference type="Proteomes" id="UP000640489"/>
    </source>
</evidence>
<feature type="domain" description="NAD-dependent epimerase/dehydratase" evidence="1">
    <location>
        <begin position="3"/>
        <end position="124"/>
    </location>
</feature>
<dbReference type="EMBL" id="JADKPN010000018">
    <property type="protein sequence ID" value="MBF4765717.1"/>
    <property type="molecule type" value="Genomic_DNA"/>
</dbReference>
<protein>
    <submittedName>
        <fullName evidence="2">NAD-dependent epimerase/dehydratase family protein</fullName>
    </submittedName>
</protein>
<sequence length="345" mass="35999">MRVLLTGAAGFIGSAVARQLGVEGHEVVPLDVVLPQAHRVDPDVPGLHRLDVRDAESWADLLDGVDAVCHQAALVGAGVTVADLPSYAAHNDLGTAALLAAMADRGVTRLVLASSMVVYGEGRYACPEHGVVAPPPRALAALDAGDFENHCPTCGRPLGWEAVDESARLDPRSSYAASKVAQEHYAAAWARQAGGSVVALRYHNVYGPGMPRDTPYSGVAAIFRSSLERGEPPRVFEDGGQARDFVHVEDVARANLAALGAVTDSEGFAAYNVASGSPVTILEVARLVARGTGADVEPVVTGEYRSGDVRHVVASPARAQQGLGFRALIGPEEGLPAFATDPLRP</sequence>
<proteinExistence type="predicted"/>